<dbReference type="STRING" id="1447875.A0A2B7W7B5"/>
<feature type="repeat" description="ANK" evidence="3">
    <location>
        <begin position="288"/>
        <end position="321"/>
    </location>
</feature>
<dbReference type="SUPFAM" id="SSF48403">
    <property type="entry name" value="Ankyrin repeat"/>
    <property type="match status" value="2"/>
</dbReference>
<keyword evidence="2 3" id="KW-0040">ANK repeat</keyword>
<dbReference type="Pfam" id="PF00023">
    <property type="entry name" value="Ank"/>
    <property type="match status" value="1"/>
</dbReference>
<dbReference type="PROSITE" id="PS50297">
    <property type="entry name" value="ANK_REP_REGION"/>
    <property type="match status" value="2"/>
</dbReference>
<gene>
    <name evidence="4" type="ORF">AJ79_10077</name>
</gene>
<dbReference type="PROSITE" id="PS50088">
    <property type="entry name" value="ANK_REPEAT"/>
    <property type="match status" value="2"/>
</dbReference>
<accession>A0A2B7W7B5</accession>
<comment type="caution">
    <text evidence="4">The sequence shown here is derived from an EMBL/GenBank/DDBJ whole genome shotgun (WGS) entry which is preliminary data.</text>
</comment>
<dbReference type="EMBL" id="PDNB01000349">
    <property type="protein sequence ID" value="PGG95403.1"/>
    <property type="molecule type" value="Genomic_DNA"/>
</dbReference>
<dbReference type="AlphaFoldDB" id="A0A2B7W7B5"/>
<dbReference type="Pfam" id="PF12796">
    <property type="entry name" value="Ank_2"/>
    <property type="match status" value="2"/>
</dbReference>
<dbReference type="OrthoDB" id="4195796at2759"/>
<dbReference type="InterPro" id="IPR002110">
    <property type="entry name" value="Ankyrin_rpt"/>
</dbReference>
<evidence type="ECO:0000313" key="4">
    <source>
        <dbReference type="EMBL" id="PGG95403.1"/>
    </source>
</evidence>
<dbReference type="Gene3D" id="1.25.40.20">
    <property type="entry name" value="Ankyrin repeat-containing domain"/>
    <property type="match status" value="2"/>
</dbReference>
<protein>
    <submittedName>
        <fullName evidence="4">Uncharacterized protein</fullName>
    </submittedName>
</protein>
<reference evidence="4 5" key="1">
    <citation type="submission" date="2017-10" db="EMBL/GenBank/DDBJ databases">
        <title>Comparative genomics in systemic dimorphic fungi from Ajellomycetaceae.</title>
        <authorList>
            <person name="Munoz J.F."/>
            <person name="Mcewen J.G."/>
            <person name="Clay O.K."/>
            <person name="Cuomo C.A."/>
        </authorList>
    </citation>
    <scope>NUCLEOTIDE SEQUENCE [LARGE SCALE GENOMIC DNA]</scope>
    <source>
        <strain evidence="4 5">UAMH5409</strain>
    </source>
</reference>
<feature type="repeat" description="ANK" evidence="3">
    <location>
        <begin position="60"/>
        <end position="92"/>
    </location>
</feature>
<evidence type="ECO:0000256" key="3">
    <source>
        <dbReference type="PROSITE-ProRule" id="PRU00023"/>
    </source>
</evidence>
<organism evidence="4 5">
    <name type="scientific">Helicocarpus griseus UAMH5409</name>
    <dbReference type="NCBI Taxonomy" id="1447875"/>
    <lineage>
        <taxon>Eukaryota</taxon>
        <taxon>Fungi</taxon>
        <taxon>Dikarya</taxon>
        <taxon>Ascomycota</taxon>
        <taxon>Pezizomycotina</taxon>
        <taxon>Eurotiomycetes</taxon>
        <taxon>Eurotiomycetidae</taxon>
        <taxon>Onygenales</taxon>
        <taxon>Ajellomycetaceae</taxon>
        <taxon>Helicocarpus</taxon>
    </lineage>
</organism>
<dbReference type="InterPro" id="IPR036770">
    <property type="entry name" value="Ankyrin_rpt-contain_sf"/>
</dbReference>
<dbReference type="SMART" id="SM00248">
    <property type="entry name" value="ANK"/>
    <property type="match status" value="10"/>
</dbReference>
<sequence>MEYSSIMWAALYGQEGTARKALDNDGIDTAKYGSALLLAVENGHSAVARLLLDRKAFSTSAKKPLKAAILHGDVEIVKMLLENGFDPNRRHPAFRGRESALHLAVRWGREEVLRLLLAIKDINKRCDDGQDYGYAPTLDELMESLSPIMEACSRGTERMLKIILEKTGFGPSCRAKWGAKLLIQAAGDANVEVVKFLLGLEGLDPNGKDENGWTPLFSAAANGWGEDPETQCCRRAEIIKLLLSQKGVDPNSSYSVTALGVAVLSGRRSIVKAFLESKRVNADSKNSHGRTALSFAAQSGREDIVKWLLARKDVNPDSKDNDGRTPLAYALMNDNSQTQRPYGQSREKKAVIELLKEYSSPLGNGAVKQETDPQLPESAG</sequence>
<evidence type="ECO:0000256" key="1">
    <source>
        <dbReference type="ARBA" id="ARBA00022737"/>
    </source>
</evidence>
<keyword evidence="5" id="KW-1185">Reference proteome</keyword>
<evidence type="ECO:0000256" key="2">
    <source>
        <dbReference type="ARBA" id="ARBA00023043"/>
    </source>
</evidence>
<dbReference type="Proteomes" id="UP000223968">
    <property type="component" value="Unassembled WGS sequence"/>
</dbReference>
<dbReference type="Pfam" id="PF13637">
    <property type="entry name" value="Ank_4"/>
    <property type="match status" value="1"/>
</dbReference>
<evidence type="ECO:0000313" key="5">
    <source>
        <dbReference type="Proteomes" id="UP000223968"/>
    </source>
</evidence>
<dbReference type="PANTHER" id="PTHR24126">
    <property type="entry name" value="ANKYRIN REPEAT, PH AND SEC7 DOMAIN CONTAINING PROTEIN SECG-RELATED"/>
    <property type="match status" value="1"/>
</dbReference>
<name>A0A2B7W7B5_9EURO</name>
<proteinExistence type="predicted"/>
<keyword evidence="1" id="KW-0677">Repeat</keyword>